<keyword evidence="2" id="KW-1185">Reference proteome</keyword>
<proteinExistence type="predicted"/>
<evidence type="ECO:0000313" key="1">
    <source>
        <dbReference type="EMBL" id="KAJ1137585.1"/>
    </source>
</evidence>
<dbReference type="AlphaFoldDB" id="A0AAV7QH53"/>
<dbReference type="EMBL" id="JANPWB010000010">
    <property type="protein sequence ID" value="KAJ1137585.1"/>
    <property type="molecule type" value="Genomic_DNA"/>
</dbReference>
<dbReference type="Proteomes" id="UP001066276">
    <property type="component" value="Chromosome 6"/>
</dbReference>
<protein>
    <submittedName>
        <fullName evidence="1">Uncharacterized protein</fullName>
    </submittedName>
</protein>
<sequence length="69" mass="8054">MEDFMGMTFHHDTLRKAFFHFSAMRKYSYNFCCIRCGHHPAILVGDANWKLSFDITNNTQTAPKNGRPK</sequence>
<evidence type="ECO:0000313" key="2">
    <source>
        <dbReference type="Proteomes" id="UP001066276"/>
    </source>
</evidence>
<accession>A0AAV7QH53</accession>
<name>A0AAV7QH53_PLEWA</name>
<gene>
    <name evidence="1" type="ORF">NDU88_003983</name>
</gene>
<organism evidence="1 2">
    <name type="scientific">Pleurodeles waltl</name>
    <name type="common">Iberian ribbed newt</name>
    <dbReference type="NCBI Taxonomy" id="8319"/>
    <lineage>
        <taxon>Eukaryota</taxon>
        <taxon>Metazoa</taxon>
        <taxon>Chordata</taxon>
        <taxon>Craniata</taxon>
        <taxon>Vertebrata</taxon>
        <taxon>Euteleostomi</taxon>
        <taxon>Amphibia</taxon>
        <taxon>Batrachia</taxon>
        <taxon>Caudata</taxon>
        <taxon>Salamandroidea</taxon>
        <taxon>Salamandridae</taxon>
        <taxon>Pleurodelinae</taxon>
        <taxon>Pleurodeles</taxon>
    </lineage>
</organism>
<reference evidence="1" key="1">
    <citation type="journal article" date="2022" name="bioRxiv">
        <title>Sequencing and chromosome-scale assembly of the giantPleurodeles waltlgenome.</title>
        <authorList>
            <person name="Brown T."/>
            <person name="Elewa A."/>
            <person name="Iarovenko S."/>
            <person name="Subramanian E."/>
            <person name="Araus A.J."/>
            <person name="Petzold A."/>
            <person name="Susuki M."/>
            <person name="Suzuki K.-i.T."/>
            <person name="Hayashi T."/>
            <person name="Toyoda A."/>
            <person name="Oliveira C."/>
            <person name="Osipova E."/>
            <person name="Leigh N.D."/>
            <person name="Simon A."/>
            <person name="Yun M.H."/>
        </authorList>
    </citation>
    <scope>NUCLEOTIDE SEQUENCE</scope>
    <source>
        <strain evidence="1">20211129_DDA</strain>
        <tissue evidence="1">Liver</tissue>
    </source>
</reference>
<comment type="caution">
    <text evidence="1">The sequence shown here is derived from an EMBL/GenBank/DDBJ whole genome shotgun (WGS) entry which is preliminary data.</text>
</comment>